<accession>A0AA41SH32</accession>
<feature type="domain" description="F-box" evidence="1">
    <location>
        <begin position="16"/>
        <end position="63"/>
    </location>
</feature>
<dbReference type="Gene3D" id="1.20.1280.50">
    <property type="match status" value="1"/>
</dbReference>
<evidence type="ECO:0000313" key="2">
    <source>
        <dbReference type="EMBL" id="MCL7035276.1"/>
    </source>
</evidence>
<dbReference type="PROSITE" id="PS50181">
    <property type="entry name" value="FBOX"/>
    <property type="match status" value="1"/>
</dbReference>
<dbReference type="PANTHER" id="PTHR31672">
    <property type="entry name" value="BNACNNG10540D PROTEIN"/>
    <property type="match status" value="1"/>
</dbReference>
<dbReference type="NCBIfam" id="TIGR01640">
    <property type="entry name" value="F_box_assoc_1"/>
    <property type="match status" value="1"/>
</dbReference>
<dbReference type="InterPro" id="IPR036047">
    <property type="entry name" value="F-box-like_dom_sf"/>
</dbReference>
<dbReference type="AlphaFoldDB" id="A0AA41SH32"/>
<dbReference type="InterPro" id="IPR001810">
    <property type="entry name" value="F-box_dom"/>
</dbReference>
<dbReference type="EMBL" id="JAJJMA010155068">
    <property type="protein sequence ID" value="MCL7035276.1"/>
    <property type="molecule type" value="Genomic_DNA"/>
</dbReference>
<dbReference type="Pfam" id="PF00646">
    <property type="entry name" value="F-box"/>
    <property type="match status" value="1"/>
</dbReference>
<organism evidence="2 3">
    <name type="scientific">Papaver nudicaule</name>
    <name type="common">Iceland poppy</name>
    <dbReference type="NCBI Taxonomy" id="74823"/>
    <lineage>
        <taxon>Eukaryota</taxon>
        <taxon>Viridiplantae</taxon>
        <taxon>Streptophyta</taxon>
        <taxon>Embryophyta</taxon>
        <taxon>Tracheophyta</taxon>
        <taxon>Spermatophyta</taxon>
        <taxon>Magnoliopsida</taxon>
        <taxon>Ranunculales</taxon>
        <taxon>Papaveraceae</taxon>
        <taxon>Papaveroideae</taxon>
        <taxon>Papaver</taxon>
    </lineage>
</organism>
<dbReference type="InterPro" id="IPR017451">
    <property type="entry name" value="F-box-assoc_interact_dom"/>
</dbReference>
<comment type="caution">
    <text evidence="2">The sequence shown here is derived from an EMBL/GenBank/DDBJ whole genome shotgun (WGS) entry which is preliminary data.</text>
</comment>
<evidence type="ECO:0000313" key="3">
    <source>
        <dbReference type="Proteomes" id="UP001177140"/>
    </source>
</evidence>
<keyword evidence="3" id="KW-1185">Reference proteome</keyword>
<evidence type="ECO:0000259" key="1">
    <source>
        <dbReference type="PROSITE" id="PS50181"/>
    </source>
</evidence>
<proteinExistence type="predicted"/>
<dbReference type="InterPro" id="IPR050796">
    <property type="entry name" value="SCF_F-box_component"/>
</dbReference>
<dbReference type="Pfam" id="PF08268">
    <property type="entry name" value="FBA_3"/>
    <property type="match status" value="1"/>
</dbReference>
<dbReference type="SMART" id="SM00256">
    <property type="entry name" value="FBOX"/>
    <property type="match status" value="1"/>
</dbReference>
<name>A0AA41SH32_PAPNU</name>
<dbReference type="Proteomes" id="UP001177140">
    <property type="component" value="Unassembled WGS sequence"/>
</dbReference>
<dbReference type="SUPFAM" id="SSF81383">
    <property type="entry name" value="F-box domain"/>
    <property type="match status" value="1"/>
</dbReference>
<reference evidence="2" key="1">
    <citation type="submission" date="2022-03" db="EMBL/GenBank/DDBJ databases">
        <title>A functionally conserved STORR gene fusion in Papaver species that diverged 16.8 million years ago.</title>
        <authorList>
            <person name="Catania T."/>
        </authorList>
    </citation>
    <scope>NUCLEOTIDE SEQUENCE</scope>
    <source>
        <strain evidence="2">S-191538</strain>
    </source>
</reference>
<dbReference type="SUPFAM" id="SSF50965">
    <property type="entry name" value="Galactose oxidase, central domain"/>
    <property type="match status" value="1"/>
</dbReference>
<protein>
    <recommendedName>
        <fullName evidence="1">F-box domain-containing protein</fullName>
    </recommendedName>
</protein>
<dbReference type="PANTHER" id="PTHR31672:SF13">
    <property type="entry name" value="F-BOX PROTEIN CPR30-LIKE"/>
    <property type="match status" value="1"/>
</dbReference>
<dbReference type="InterPro" id="IPR013187">
    <property type="entry name" value="F-box-assoc_dom_typ3"/>
</dbReference>
<feature type="non-terminal residue" evidence="2">
    <location>
        <position position="1"/>
    </location>
</feature>
<dbReference type="InterPro" id="IPR011043">
    <property type="entry name" value="Gal_Oxase/kelch_b-propeller"/>
</dbReference>
<gene>
    <name evidence="2" type="ORF">MKW94_022327</name>
</gene>
<sequence>KRKGEEDGCGEMMMNSGHIKNLPDDILLEIMSWLPVESVLKCKLVCKKLQKLLHGKRSFFTNMHVSRQFHRLHGGSDADNGLLFCGTTDTNQVSLFYGGIYNDKINTDDVYDFEKTLKKVRHPSMHHKFPQQYLVGSCNGLVCLDRCHHPCVDPTYVYNPATGEYVNLPKLIIHKGSSFPRVARGFGYVPSTNEYKVVRIFYPDREMAGQVQVYTLGSGCGWRTKSTPFPWVNYEPPASFADGSLYWYRKLKVYAFDLAKEEMRMVLSPPCDTLALSLVHDNFGLVVLRGNLCFFRQTLNAPHMEIWSLKKSDMKESWCKYFSIVYEKEFSVEFFWPIMVTKNKIIFTKNYETIHCYDPETTSWKEIVAEDPDFFIENIWVIAHVNSFVSLRSLGENSRKKSRRNKKIGLLNVGSLA</sequence>